<evidence type="ECO:0000313" key="7">
    <source>
        <dbReference type="Proteomes" id="UP001367676"/>
    </source>
</evidence>
<dbReference type="InterPro" id="IPR036291">
    <property type="entry name" value="NAD(P)-bd_dom_sf"/>
</dbReference>
<dbReference type="AlphaFoldDB" id="A0AAN9TB18"/>
<gene>
    <name evidence="6" type="ORF">V9T40_000430</name>
</gene>
<evidence type="ECO:0000256" key="1">
    <source>
        <dbReference type="ARBA" id="ARBA00006484"/>
    </source>
</evidence>
<dbReference type="CDD" id="cd05324">
    <property type="entry name" value="carb_red_PTCR-like_SDR_c"/>
    <property type="match status" value="1"/>
</dbReference>
<evidence type="ECO:0000256" key="5">
    <source>
        <dbReference type="RuleBase" id="RU000363"/>
    </source>
</evidence>
<evidence type="ECO:0000256" key="3">
    <source>
        <dbReference type="ARBA" id="ARBA00023002"/>
    </source>
</evidence>
<keyword evidence="7" id="KW-1185">Reference proteome</keyword>
<dbReference type="InterPro" id="IPR002347">
    <property type="entry name" value="SDR_fam"/>
</dbReference>
<dbReference type="Pfam" id="PF00106">
    <property type="entry name" value="adh_short"/>
    <property type="match status" value="1"/>
</dbReference>
<dbReference type="EMBL" id="JBBCAQ010000034">
    <property type="protein sequence ID" value="KAK7579801.1"/>
    <property type="molecule type" value="Genomic_DNA"/>
</dbReference>
<dbReference type="GO" id="GO:0004090">
    <property type="term" value="F:carbonyl reductase (NADPH) activity"/>
    <property type="evidence" value="ECO:0007669"/>
    <property type="project" value="UniProtKB-EC"/>
</dbReference>
<name>A0AAN9TB18_9HEMI</name>
<sequence>MNDNCSILKCWVEVYVTDIRTLDFVIIINAYILYYNFQVTGSNKGIGFAIVKGLCQEFEGDVILTARNADRGKAALKSLNELGFYPKFHLLDIDSLESIQAFKTFISEAYKGIDVLVNNAAIAFKMNATEPFALQARETIETNYFGLLNVCKELFPLLRPHARIVNVSGTLGHLSRIPSKKLRDAFSSSSLTESELTRLMNSFIQAAETGNHTTYGWPDSAYNVSKVGVSALTRIQQRKFNEDSKDIIVNSVHPGKVRTNLSGHKGSLTIEEGAVAPLFCALLPQNVDRPKGDYVWLDKRIVDWVDGPLP</sequence>
<keyword evidence="2" id="KW-0521">NADP</keyword>
<organism evidence="6 7">
    <name type="scientific">Parthenolecanium corni</name>
    <dbReference type="NCBI Taxonomy" id="536013"/>
    <lineage>
        <taxon>Eukaryota</taxon>
        <taxon>Metazoa</taxon>
        <taxon>Ecdysozoa</taxon>
        <taxon>Arthropoda</taxon>
        <taxon>Hexapoda</taxon>
        <taxon>Insecta</taxon>
        <taxon>Pterygota</taxon>
        <taxon>Neoptera</taxon>
        <taxon>Paraneoptera</taxon>
        <taxon>Hemiptera</taxon>
        <taxon>Sternorrhyncha</taxon>
        <taxon>Coccoidea</taxon>
        <taxon>Coccidae</taxon>
        <taxon>Parthenolecanium</taxon>
    </lineage>
</organism>
<dbReference type="Gene3D" id="3.40.50.720">
    <property type="entry name" value="NAD(P)-binding Rossmann-like Domain"/>
    <property type="match status" value="1"/>
</dbReference>
<protein>
    <recommendedName>
        <fullName evidence="4">carbonyl reductase (NADPH)</fullName>
        <ecNumber evidence="4">1.1.1.184</ecNumber>
    </recommendedName>
</protein>
<accession>A0AAN9TB18</accession>
<dbReference type="SUPFAM" id="SSF51735">
    <property type="entry name" value="NAD(P)-binding Rossmann-fold domains"/>
    <property type="match status" value="1"/>
</dbReference>
<evidence type="ECO:0000256" key="4">
    <source>
        <dbReference type="ARBA" id="ARBA00026118"/>
    </source>
</evidence>
<comment type="similarity">
    <text evidence="1 5">Belongs to the short-chain dehydrogenases/reductases (SDR) family.</text>
</comment>
<dbReference type="PANTHER" id="PTHR43963:SF4">
    <property type="entry name" value="CARBONYL REDUCTASE (NADPH)"/>
    <property type="match status" value="1"/>
</dbReference>
<dbReference type="PRINTS" id="PR00081">
    <property type="entry name" value="GDHRDH"/>
</dbReference>
<dbReference type="PANTHER" id="PTHR43963">
    <property type="entry name" value="CARBONYL REDUCTASE 1-RELATED"/>
    <property type="match status" value="1"/>
</dbReference>
<proteinExistence type="inferred from homology"/>
<keyword evidence="3" id="KW-0560">Oxidoreductase</keyword>
<dbReference type="Proteomes" id="UP001367676">
    <property type="component" value="Unassembled WGS sequence"/>
</dbReference>
<dbReference type="EC" id="1.1.1.184" evidence="4"/>
<comment type="caution">
    <text evidence="6">The sequence shown here is derived from an EMBL/GenBank/DDBJ whole genome shotgun (WGS) entry which is preliminary data.</text>
</comment>
<reference evidence="6 7" key="1">
    <citation type="submission" date="2024-03" db="EMBL/GenBank/DDBJ databases">
        <title>Adaptation during the transition from Ophiocordyceps entomopathogen to insect associate is accompanied by gene loss and intensified selection.</title>
        <authorList>
            <person name="Ward C.M."/>
            <person name="Onetto C.A."/>
            <person name="Borneman A.R."/>
        </authorList>
    </citation>
    <scope>NUCLEOTIDE SEQUENCE [LARGE SCALE GENOMIC DNA]</scope>
    <source>
        <strain evidence="6">AWRI1</strain>
        <tissue evidence="6">Single Adult Female</tissue>
    </source>
</reference>
<evidence type="ECO:0000313" key="6">
    <source>
        <dbReference type="EMBL" id="KAK7579801.1"/>
    </source>
</evidence>
<dbReference type="InterPro" id="IPR045313">
    <property type="entry name" value="CBR1-like"/>
</dbReference>
<dbReference type="PRINTS" id="PR00080">
    <property type="entry name" value="SDRFAMILY"/>
</dbReference>
<evidence type="ECO:0000256" key="2">
    <source>
        <dbReference type="ARBA" id="ARBA00022857"/>
    </source>
</evidence>